<evidence type="ECO:0000256" key="1">
    <source>
        <dbReference type="SAM" id="MobiDB-lite"/>
    </source>
</evidence>
<gene>
    <name evidence="2" type="ORF">CORC01_00902</name>
</gene>
<reference evidence="2 3" key="1">
    <citation type="submission" date="2016-09" db="EMBL/GenBank/DDBJ databases">
        <authorList>
            <person name="Capua I."/>
            <person name="De Benedictis P."/>
            <person name="Joannis T."/>
            <person name="Lombin L.H."/>
            <person name="Cattoli G."/>
        </authorList>
    </citation>
    <scope>NUCLEOTIDE SEQUENCE [LARGE SCALE GENOMIC DNA]</scope>
    <source>
        <strain evidence="2 3">IMI 309357</strain>
    </source>
</reference>
<feature type="compositionally biased region" description="Low complexity" evidence="1">
    <location>
        <begin position="53"/>
        <end position="66"/>
    </location>
</feature>
<keyword evidence="3" id="KW-1185">Reference proteome</keyword>
<feature type="region of interest" description="Disordered" evidence="1">
    <location>
        <begin position="40"/>
        <end position="82"/>
    </location>
</feature>
<evidence type="ECO:0000313" key="2">
    <source>
        <dbReference type="EMBL" id="OHF04040.1"/>
    </source>
</evidence>
<accession>A0A1G4BRN5</accession>
<evidence type="ECO:0000313" key="3">
    <source>
        <dbReference type="Proteomes" id="UP000176998"/>
    </source>
</evidence>
<organism evidence="2 3">
    <name type="scientific">Colletotrichum orchidophilum</name>
    <dbReference type="NCBI Taxonomy" id="1209926"/>
    <lineage>
        <taxon>Eukaryota</taxon>
        <taxon>Fungi</taxon>
        <taxon>Dikarya</taxon>
        <taxon>Ascomycota</taxon>
        <taxon>Pezizomycotina</taxon>
        <taxon>Sordariomycetes</taxon>
        <taxon>Hypocreomycetidae</taxon>
        <taxon>Glomerellales</taxon>
        <taxon>Glomerellaceae</taxon>
        <taxon>Colletotrichum</taxon>
    </lineage>
</organism>
<sequence>MVFTCGSQGQHTESRIPELVPSSTFLAVVGLHPPRFAAHEQVGDAPDSEIHETATTTSATTTITTSSREKEEKEADQDDSVAAVAEGSVQATTAKASSIHLLTSDIQSDISSPVLHGTRH</sequence>
<dbReference type="EMBL" id="MJBS01000004">
    <property type="protein sequence ID" value="OHF04040.1"/>
    <property type="molecule type" value="Genomic_DNA"/>
</dbReference>
<name>A0A1G4BRN5_9PEZI</name>
<dbReference type="RefSeq" id="XP_022481175.1">
    <property type="nucleotide sequence ID" value="XM_022612558.1"/>
</dbReference>
<proteinExistence type="predicted"/>
<comment type="caution">
    <text evidence="2">The sequence shown here is derived from an EMBL/GenBank/DDBJ whole genome shotgun (WGS) entry which is preliminary data.</text>
</comment>
<protein>
    <submittedName>
        <fullName evidence="2">Uncharacterized protein</fullName>
    </submittedName>
</protein>
<dbReference type="AlphaFoldDB" id="A0A1G4BRN5"/>
<dbReference type="Proteomes" id="UP000176998">
    <property type="component" value="Unassembled WGS sequence"/>
</dbReference>
<dbReference type="GeneID" id="34554068"/>
<feature type="compositionally biased region" description="Basic and acidic residues" evidence="1">
    <location>
        <begin position="40"/>
        <end position="52"/>
    </location>
</feature>